<evidence type="ECO:0000256" key="1">
    <source>
        <dbReference type="SAM" id="MobiDB-lite"/>
    </source>
</evidence>
<sequence>MENWASDPDDDSDVPICHSAKKRQVMIKSDSSGSEDISDDIRTPQDICNKRKKSKLVSRKLDYGQIGTSDNDTHSEDDTTFSASYKTGHQRNRNTTKVPDNENISCGNFKRRRSTRLKKRNRNITEVSDNEDISYGNFKRRRSTRLKEKNQKATDNFASIKQKYPENNYDISGLQHPINQSPSEASSVDSVQLEWLVSDDHESNDGYKTSPESDVIKNKGINQQNYHYDGESANQSDNASSTPPSSSYSIRRSNRIATVEKNKVKEVTALKERLQNRKAESPESERYIISDSEDIDSFGSSNDINSPMVDKIIKPHDYNANVVLSDSDDSEALSEEAIEVSEYQARRQPFELTKFREKMHSLAQPLKECFCIYIQYIASVAIDDQFADEVTAENVDYFLKPKNRIESLIDAKVSILQSTAWQSNFKASLEKYPMIITYELPGQRDCEACRLSNRIATWSLTFNGRAYCRDTFKEIPDDEPSKKSINSRYCESDCRIIETIINDDNIMDQFYNQYQMLLTEADKFIQDST</sequence>
<feature type="region of interest" description="Disordered" evidence="1">
    <location>
        <begin position="168"/>
        <end position="189"/>
    </location>
</feature>
<dbReference type="eggNOG" id="ENOG502SF4N">
    <property type="taxonomic scope" value="Eukaryota"/>
</dbReference>
<keyword evidence="4" id="KW-1185">Reference proteome</keyword>
<gene>
    <name evidence="3" type="ORF">TRIADDRAFT_57310</name>
</gene>
<dbReference type="PANTHER" id="PTHR14689:SF0">
    <property type="entry name" value="COILED-COIL DOMAIN-CONTAINING PROTEIN 82"/>
    <property type="match status" value="1"/>
</dbReference>
<evidence type="ECO:0000313" key="4">
    <source>
        <dbReference type="Proteomes" id="UP000009022"/>
    </source>
</evidence>
<accession>B3RZ33</accession>
<feature type="compositionally biased region" description="Polar residues" evidence="1">
    <location>
        <begin position="95"/>
        <end position="106"/>
    </location>
</feature>
<feature type="region of interest" description="Disordered" evidence="1">
    <location>
        <begin position="226"/>
        <end position="254"/>
    </location>
</feature>
<evidence type="ECO:0000259" key="2">
    <source>
        <dbReference type="Pfam" id="PF13926"/>
    </source>
</evidence>
<dbReference type="GO" id="GO:0005634">
    <property type="term" value="C:nucleus"/>
    <property type="evidence" value="ECO:0000318"/>
    <property type="project" value="GO_Central"/>
</dbReference>
<feature type="region of interest" description="Disordered" evidence="1">
    <location>
        <begin position="24"/>
        <end position="45"/>
    </location>
</feature>
<proteinExistence type="predicted"/>
<dbReference type="InParanoid" id="B3RZ33"/>
<dbReference type="GeneID" id="6754872"/>
<feature type="compositionally biased region" description="Low complexity" evidence="1">
    <location>
        <begin position="236"/>
        <end position="254"/>
    </location>
</feature>
<dbReference type="EMBL" id="DS985246">
    <property type="protein sequence ID" value="EDV24133.1"/>
    <property type="molecule type" value="Genomic_DNA"/>
</dbReference>
<reference evidence="3 4" key="1">
    <citation type="journal article" date="2008" name="Nature">
        <title>The Trichoplax genome and the nature of placozoans.</title>
        <authorList>
            <person name="Srivastava M."/>
            <person name="Begovic E."/>
            <person name="Chapman J."/>
            <person name="Putnam N.H."/>
            <person name="Hellsten U."/>
            <person name="Kawashima T."/>
            <person name="Kuo A."/>
            <person name="Mitros T."/>
            <person name="Salamov A."/>
            <person name="Carpenter M.L."/>
            <person name="Signorovitch A.Y."/>
            <person name="Moreno M.A."/>
            <person name="Kamm K."/>
            <person name="Grimwood J."/>
            <person name="Schmutz J."/>
            <person name="Shapiro H."/>
            <person name="Grigoriev I.V."/>
            <person name="Buss L.W."/>
            <person name="Schierwater B."/>
            <person name="Dellaporta S.L."/>
            <person name="Rokhsar D.S."/>
        </authorList>
    </citation>
    <scope>NUCLEOTIDE SEQUENCE [LARGE SCALE GENOMIC DNA]</scope>
    <source>
        <strain evidence="3 4">Grell-BS-1999</strain>
    </source>
</reference>
<protein>
    <recommendedName>
        <fullName evidence="2">DUF4211 domain-containing protein</fullName>
    </recommendedName>
</protein>
<feature type="region of interest" description="Disordered" evidence="1">
    <location>
        <begin position="64"/>
        <end position="107"/>
    </location>
</feature>
<dbReference type="AlphaFoldDB" id="B3RZ33"/>
<dbReference type="InterPro" id="IPR025451">
    <property type="entry name" value="DUF4211"/>
</dbReference>
<dbReference type="RefSeq" id="XP_002113659.1">
    <property type="nucleotide sequence ID" value="XM_002113623.1"/>
</dbReference>
<feature type="domain" description="DUF4211" evidence="2">
    <location>
        <begin position="360"/>
        <end position="472"/>
    </location>
</feature>
<name>B3RZ33_TRIAD</name>
<dbReference type="KEGG" id="tad:TRIADDRAFT_57310"/>
<dbReference type="HOGENOM" id="CLU_515219_0_0_1"/>
<feature type="compositionally biased region" description="Polar residues" evidence="1">
    <location>
        <begin position="177"/>
        <end position="189"/>
    </location>
</feature>
<dbReference type="CTD" id="6754872"/>
<evidence type="ECO:0000313" key="3">
    <source>
        <dbReference type="EMBL" id="EDV24133.1"/>
    </source>
</evidence>
<dbReference type="OrthoDB" id="21499at2759"/>
<dbReference type="Pfam" id="PF13926">
    <property type="entry name" value="DUF4211"/>
    <property type="match status" value="1"/>
</dbReference>
<dbReference type="Proteomes" id="UP000009022">
    <property type="component" value="Unassembled WGS sequence"/>
</dbReference>
<organism evidence="3 4">
    <name type="scientific">Trichoplax adhaerens</name>
    <name type="common">Trichoplax reptans</name>
    <dbReference type="NCBI Taxonomy" id="10228"/>
    <lineage>
        <taxon>Eukaryota</taxon>
        <taxon>Metazoa</taxon>
        <taxon>Placozoa</taxon>
        <taxon>Uniplacotomia</taxon>
        <taxon>Trichoplacea</taxon>
        <taxon>Trichoplacidae</taxon>
        <taxon>Trichoplax</taxon>
    </lineage>
</organism>
<feature type="region of interest" description="Disordered" evidence="1">
    <location>
        <begin position="199"/>
        <end position="218"/>
    </location>
</feature>
<dbReference type="PANTHER" id="PTHR14689">
    <property type="entry name" value="PHORBOL-ESTER_DAG-TYPE DOMAIN-CONTAINING PROTEIN"/>
    <property type="match status" value="1"/>
</dbReference>